<dbReference type="GO" id="GO:0005634">
    <property type="term" value="C:nucleus"/>
    <property type="evidence" value="ECO:0007669"/>
    <property type="project" value="TreeGrafter"/>
</dbReference>
<keyword evidence="4" id="KW-0862">Zinc</keyword>
<dbReference type="Pfam" id="PF00641">
    <property type="entry name" value="Zn_ribbon_RanBP"/>
    <property type="match status" value="2"/>
</dbReference>
<dbReference type="Pfam" id="PF02338">
    <property type="entry name" value="OTU"/>
    <property type="match status" value="1"/>
</dbReference>
<keyword evidence="7" id="KW-1185">Reference proteome</keyword>
<dbReference type="WBParaSite" id="ALUE_0000507501-mRNA-1">
    <property type="protein sequence ID" value="ALUE_0000507501-mRNA-1"/>
    <property type="gene ID" value="ALUE_0000507501"/>
</dbReference>
<dbReference type="InterPro" id="IPR053000">
    <property type="entry name" value="WSS1-like_metalloprotease"/>
</dbReference>
<dbReference type="Gene3D" id="2.30.30.380">
    <property type="entry name" value="Zn-finger domain of Sec23/24"/>
    <property type="match status" value="2"/>
</dbReference>
<dbReference type="GO" id="GO:0016055">
    <property type="term" value="P:Wnt signaling pathway"/>
    <property type="evidence" value="ECO:0007669"/>
    <property type="project" value="UniProtKB-KW"/>
</dbReference>
<organism evidence="7 8">
    <name type="scientific">Ascaris lumbricoides</name>
    <name type="common">Giant roundworm</name>
    <dbReference type="NCBI Taxonomy" id="6252"/>
    <lineage>
        <taxon>Eukaryota</taxon>
        <taxon>Metazoa</taxon>
        <taxon>Ecdysozoa</taxon>
        <taxon>Nematoda</taxon>
        <taxon>Chromadorea</taxon>
        <taxon>Rhabditida</taxon>
        <taxon>Spirurina</taxon>
        <taxon>Ascaridomorpha</taxon>
        <taxon>Ascaridoidea</taxon>
        <taxon>Ascarididae</taxon>
        <taxon>Ascaris</taxon>
    </lineage>
</organism>
<dbReference type="PANTHER" id="PTHR46622">
    <property type="entry name" value="DNA-DEPENDENT METALLOPROTEASE WSS1"/>
    <property type="match status" value="1"/>
</dbReference>
<dbReference type="GO" id="GO:0006281">
    <property type="term" value="P:DNA repair"/>
    <property type="evidence" value="ECO:0007669"/>
    <property type="project" value="TreeGrafter"/>
</dbReference>
<dbReference type="SMART" id="SM00547">
    <property type="entry name" value="ZnF_RBZ"/>
    <property type="match status" value="3"/>
</dbReference>
<dbReference type="GO" id="GO:0008270">
    <property type="term" value="F:zinc ion binding"/>
    <property type="evidence" value="ECO:0007669"/>
    <property type="project" value="UniProtKB-KW"/>
</dbReference>
<keyword evidence="3 5" id="KW-0863">Zinc-finger</keyword>
<dbReference type="PROSITE" id="PS50199">
    <property type="entry name" value="ZF_RANBP2_2"/>
    <property type="match status" value="3"/>
</dbReference>
<accession>A0A9J2P5D3</accession>
<dbReference type="Proteomes" id="UP000036681">
    <property type="component" value="Unplaced"/>
</dbReference>
<reference evidence="8" key="1">
    <citation type="submission" date="2023-03" db="UniProtKB">
        <authorList>
            <consortium name="WormBaseParasite"/>
        </authorList>
    </citation>
    <scope>IDENTIFICATION</scope>
</reference>
<feature type="domain" description="RanBP2-type" evidence="6">
    <location>
        <begin position="87"/>
        <end position="116"/>
    </location>
</feature>
<evidence type="ECO:0000259" key="6">
    <source>
        <dbReference type="PROSITE" id="PS50199"/>
    </source>
</evidence>
<proteinExistence type="predicted"/>
<dbReference type="GO" id="GO:0008237">
    <property type="term" value="F:metallopeptidase activity"/>
    <property type="evidence" value="ECO:0007669"/>
    <property type="project" value="TreeGrafter"/>
</dbReference>
<evidence type="ECO:0000313" key="7">
    <source>
        <dbReference type="Proteomes" id="UP000036681"/>
    </source>
</evidence>
<dbReference type="InterPro" id="IPR001876">
    <property type="entry name" value="Znf_RanBP2"/>
</dbReference>
<dbReference type="AlphaFoldDB" id="A0A9J2P5D3"/>
<feature type="domain" description="RanBP2-type" evidence="6">
    <location>
        <begin position="38"/>
        <end position="67"/>
    </location>
</feature>
<dbReference type="InterPro" id="IPR003323">
    <property type="entry name" value="OTU_dom"/>
</dbReference>
<evidence type="ECO:0000256" key="4">
    <source>
        <dbReference type="ARBA" id="ARBA00022833"/>
    </source>
</evidence>
<protein>
    <submittedName>
        <fullName evidence="8">RanBP2-type domain-containing protein</fullName>
    </submittedName>
</protein>
<name>A0A9J2P5D3_ASCLU</name>
<keyword evidence="2" id="KW-0479">Metal-binding</keyword>
<evidence type="ECO:0000313" key="8">
    <source>
        <dbReference type="WBParaSite" id="ALUE_0000507501-mRNA-1"/>
    </source>
</evidence>
<evidence type="ECO:0000256" key="2">
    <source>
        <dbReference type="ARBA" id="ARBA00022723"/>
    </source>
</evidence>
<sequence length="711" mass="80083">MQIDRWHTVMFPPGDLRRLFIGIPLCLGGVELLMTSEEERKWSCQQCTYANYASANVCTMCRTPRHTVFITEPPGTSNATCASVDPNTSRWPCPSCTFMNVLQAGYCSICLTKRPQAYESELRQLTKAGESEVVDMEHIDKMNKALRKWSCTQCTYKNWPTVKMCTMCRALRTSRHDQPNDDTSGTACGWSGSPGANNADNAGIRPLSRVDSHLSEKIASWQNNESGGGGRISTGGIFEARSGTESPLMTAKTMVPLDENVSLLERYILHLQQSADTGCCAFLQVVAEVMRADSSGEDKALQYIYQYGEGNRKITSFEGALLNGLDDNGEQCLYNHTLLELLRERHRELVSTLPRFFTDSVCVDVDFPGLVNTEISANIYKSLRSKIRDDFDMRRIANVGEHFTLPIDVYNMKPWLAGGEADLRIFMDFDERQILKTICFGDTLNMDSLLGRNLYAPILLRNRGGGHSLVDAVSQAMWGVLDKNNLLRGAIYQTLYMKEAMFRSRWATSLLKMDMKFDVWVMQRYWANIMDCHEPGTPLEQIHILVLAQVLNRPIIVMPVESAKLASYMTRAPLRSVKHPMEGFYPQLPAVNSYRCCAPLFLAFSNGNFYAMILPPPSTSPALSSVDTECPPVAQIYRHARCPPIELADYVQFALDGDEADRMVRESMMFDIDENGTRWFYHSMCTIPNTASDQSSLLWSKCTLKCCFKSL</sequence>
<feature type="domain" description="RanBP2-type" evidence="6">
    <location>
        <begin position="144"/>
        <end position="174"/>
    </location>
</feature>
<evidence type="ECO:0000256" key="3">
    <source>
        <dbReference type="ARBA" id="ARBA00022771"/>
    </source>
</evidence>
<evidence type="ECO:0000256" key="1">
    <source>
        <dbReference type="ARBA" id="ARBA00022687"/>
    </source>
</evidence>
<dbReference type="PANTHER" id="PTHR46622:SF1">
    <property type="entry name" value="DNA-DEPENDENT METALLOPROTEASE WSS1"/>
    <property type="match status" value="1"/>
</dbReference>
<keyword evidence="1" id="KW-0879">Wnt signaling pathway</keyword>
<dbReference type="PROSITE" id="PS01358">
    <property type="entry name" value="ZF_RANBP2_1"/>
    <property type="match status" value="3"/>
</dbReference>
<evidence type="ECO:0000256" key="5">
    <source>
        <dbReference type="PROSITE-ProRule" id="PRU00322"/>
    </source>
</evidence>
<dbReference type="CDD" id="cd22750">
    <property type="entry name" value="OTU_C64"/>
    <property type="match status" value="1"/>
</dbReference>
<dbReference type="SUPFAM" id="SSF90209">
    <property type="entry name" value="Ran binding protein zinc finger-like"/>
    <property type="match status" value="3"/>
</dbReference>
<dbReference type="Gene3D" id="4.10.1060.10">
    <property type="entry name" value="Zinc finger, RanBP2-type"/>
    <property type="match status" value="1"/>
</dbReference>
<dbReference type="InterPro" id="IPR036443">
    <property type="entry name" value="Znf_RanBP2_sf"/>
</dbReference>